<evidence type="ECO:0000259" key="4">
    <source>
        <dbReference type="PROSITE" id="PS50113"/>
    </source>
</evidence>
<dbReference type="PANTHER" id="PTHR24422:SF10">
    <property type="entry name" value="CHEMOTAXIS PROTEIN METHYLTRANSFERASE 2"/>
    <property type="match status" value="1"/>
</dbReference>
<dbReference type="InterPro" id="IPR050903">
    <property type="entry name" value="Bact_Chemotaxis_MeTrfase"/>
</dbReference>
<dbReference type="InterPro" id="IPR001610">
    <property type="entry name" value="PAC"/>
</dbReference>
<dbReference type="Gene3D" id="1.10.287.950">
    <property type="entry name" value="Methyl-accepting chemotaxis protein"/>
    <property type="match status" value="1"/>
</dbReference>
<organism evidence="5 6">
    <name type="scientific">Gallaecimonas pentaromativorans</name>
    <dbReference type="NCBI Taxonomy" id="584787"/>
    <lineage>
        <taxon>Bacteria</taxon>
        <taxon>Pseudomonadati</taxon>
        <taxon>Pseudomonadota</taxon>
        <taxon>Gammaproteobacteria</taxon>
        <taxon>Enterobacterales</taxon>
        <taxon>Gallaecimonadaceae</taxon>
        <taxon>Gallaecimonas</taxon>
    </lineage>
</organism>
<sequence>MLLRRSRLLQEKVETMERSLADKEAIITALSRAQALISFTPDGRVLQANDNFLNLMGYRLEEIEGQHHRMFCQPAFATSTEYRQFWDKLARGEFAAGRFERRNRAGESLWLEASYNPLLDKNGRVQRIVKLAFDVTDKVRSGQVARSQLSALHKAMAVISFDTEGRVTDANDNFLATMGYRLEQVQGQHHSLFCEPGYARSAEYRAFWDKLKRGQFISGQFERRNARGDAVWLEASYNPIVDDKGKVTRVVKFASDVTNQVRRHQQEAEQASQAFDISVETEQMAVKGTGIIQEAAAQMQHIAARLGQSSQSLGELGQQSRQITSIIETIGDIAAQTNLLALNAAIEAARAGEQGRGFAVVADEVRKLAKRTSESTAQIAQMITQIQRGTDGAIVDMEGCLENATQGAELARQADAMILGIRGGAQRAVEAVERLASQVRRQD</sequence>
<dbReference type="InterPro" id="IPR013655">
    <property type="entry name" value="PAS_fold_3"/>
</dbReference>
<reference evidence="5 6" key="1">
    <citation type="submission" date="2018-11" db="EMBL/GenBank/DDBJ databases">
        <title>Genomic Encyclopedia of Type Strains, Phase IV (KMG-IV): sequencing the most valuable type-strain genomes for metagenomic binning, comparative biology and taxonomic classification.</title>
        <authorList>
            <person name="Goeker M."/>
        </authorList>
    </citation>
    <scope>NUCLEOTIDE SEQUENCE [LARGE SCALE GENOMIC DNA]</scope>
    <source>
        <strain evidence="5 6">DSM 21945</strain>
    </source>
</reference>
<feature type="domain" description="PAC" evidence="4">
    <location>
        <begin position="217"/>
        <end position="269"/>
    </location>
</feature>
<evidence type="ECO:0000256" key="1">
    <source>
        <dbReference type="PROSITE-ProRule" id="PRU00284"/>
    </source>
</evidence>
<evidence type="ECO:0000259" key="2">
    <source>
        <dbReference type="PROSITE" id="PS50111"/>
    </source>
</evidence>
<dbReference type="SMART" id="SM00091">
    <property type="entry name" value="PAS"/>
    <property type="match status" value="2"/>
</dbReference>
<dbReference type="PROSITE" id="PS50112">
    <property type="entry name" value="PAS"/>
    <property type="match status" value="1"/>
</dbReference>
<feature type="domain" description="Methyl-accepting transducer" evidence="2">
    <location>
        <begin position="265"/>
        <end position="443"/>
    </location>
</feature>
<dbReference type="PANTHER" id="PTHR24422">
    <property type="entry name" value="CHEMOTAXIS PROTEIN METHYLTRANSFERASE"/>
    <property type="match status" value="1"/>
</dbReference>
<dbReference type="Pfam" id="PF00015">
    <property type="entry name" value="MCPsignal"/>
    <property type="match status" value="1"/>
</dbReference>
<keyword evidence="1" id="KW-0807">Transducer</keyword>
<gene>
    <name evidence="5" type="ORF">EDC28_101338</name>
</gene>
<keyword evidence="6" id="KW-1185">Reference proteome</keyword>
<dbReference type="CDD" id="cd00130">
    <property type="entry name" value="PAS"/>
    <property type="match status" value="2"/>
</dbReference>
<dbReference type="PROSITE" id="PS50111">
    <property type="entry name" value="CHEMOTAXIS_TRANSDUC_2"/>
    <property type="match status" value="1"/>
</dbReference>
<dbReference type="GO" id="GO:0016020">
    <property type="term" value="C:membrane"/>
    <property type="evidence" value="ECO:0007669"/>
    <property type="project" value="InterPro"/>
</dbReference>
<dbReference type="EMBL" id="RJUL01000001">
    <property type="protein sequence ID" value="ROQ30652.1"/>
    <property type="molecule type" value="Genomic_DNA"/>
</dbReference>
<dbReference type="InterPro" id="IPR035965">
    <property type="entry name" value="PAS-like_dom_sf"/>
</dbReference>
<accession>A0A3N1PGR6</accession>
<dbReference type="CDD" id="cd11386">
    <property type="entry name" value="MCP_signal"/>
    <property type="match status" value="1"/>
</dbReference>
<dbReference type="Pfam" id="PF08447">
    <property type="entry name" value="PAS_3"/>
    <property type="match status" value="2"/>
</dbReference>
<dbReference type="Gene3D" id="3.30.450.20">
    <property type="entry name" value="PAS domain"/>
    <property type="match status" value="2"/>
</dbReference>
<protein>
    <submittedName>
        <fullName evidence="5">Methyl-accepting chemotaxis sensory transducer with Pas/Pac sensor</fullName>
    </submittedName>
</protein>
<dbReference type="AlphaFoldDB" id="A0A3N1PGR6"/>
<dbReference type="STRING" id="584787.GCA_001247655_01927"/>
<dbReference type="SUPFAM" id="SSF58104">
    <property type="entry name" value="Methyl-accepting chemotaxis protein (MCP) signaling domain"/>
    <property type="match status" value="1"/>
</dbReference>
<evidence type="ECO:0000259" key="3">
    <source>
        <dbReference type="PROSITE" id="PS50112"/>
    </source>
</evidence>
<dbReference type="InterPro" id="IPR004089">
    <property type="entry name" value="MCPsignal_dom"/>
</dbReference>
<name>A0A3N1PGR6_9GAMM</name>
<dbReference type="SUPFAM" id="SSF55785">
    <property type="entry name" value="PYP-like sensor domain (PAS domain)"/>
    <property type="match status" value="1"/>
</dbReference>
<evidence type="ECO:0000313" key="6">
    <source>
        <dbReference type="Proteomes" id="UP000268033"/>
    </source>
</evidence>
<comment type="caution">
    <text evidence="5">The sequence shown here is derived from an EMBL/GenBank/DDBJ whole genome shotgun (WGS) entry which is preliminary data.</text>
</comment>
<proteinExistence type="predicted"/>
<dbReference type="PROSITE" id="PS50113">
    <property type="entry name" value="PAC"/>
    <property type="match status" value="2"/>
</dbReference>
<dbReference type="SMART" id="SM00283">
    <property type="entry name" value="MA"/>
    <property type="match status" value="1"/>
</dbReference>
<feature type="domain" description="PAC" evidence="4">
    <location>
        <begin position="95"/>
        <end position="147"/>
    </location>
</feature>
<dbReference type="InterPro" id="IPR000700">
    <property type="entry name" value="PAS-assoc_C"/>
</dbReference>
<dbReference type="GO" id="GO:0007165">
    <property type="term" value="P:signal transduction"/>
    <property type="evidence" value="ECO:0007669"/>
    <property type="project" value="UniProtKB-KW"/>
</dbReference>
<dbReference type="GO" id="GO:0006935">
    <property type="term" value="P:chemotaxis"/>
    <property type="evidence" value="ECO:0007669"/>
    <property type="project" value="UniProtKB-ARBA"/>
</dbReference>
<dbReference type="RefSeq" id="WP_123420459.1">
    <property type="nucleotide sequence ID" value="NZ_RJUL01000001.1"/>
</dbReference>
<dbReference type="Proteomes" id="UP000268033">
    <property type="component" value="Unassembled WGS sequence"/>
</dbReference>
<dbReference type="InterPro" id="IPR000014">
    <property type="entry name" value="PAS"/>
</dbReference>
<feature type="domain" description="PAS" evidence="3">
    <location>
        <begin position="36"/>
        <end position="66"/>
    </location>
</feature>
<dbReference type="SMART" id="SM00086">
    <property type="entry name" value="PAC"/>
    <property type="match status" value="2"/>
</dbReference>
<dbReference type="NCBIfam" id="TIGR00229">
    <property type="entry name" value="sensory_box"/>
    <property type="match status" value="2"/>
</dbReference>
<evidence type="ECO:0000313" key="5">
    <source>
        <dbReference type="EMBL" id="ROQ30652.1"/>
    </source>
</evidence>